<dbReference type="InterPro" id="IPR002110">
    <property type="entry name" value="Ankyrin_rpt"/>
</dbReference>
<evidence type="ECO:0000256" key="4">
    <source>
        <dbReference type="SAM" id="MobiDB-lite"/>
    </source>
</evidence>
<evidence type="ECO:0000313" key="5">
    <source>
        <dbReference type="EMBL" id="KAJ3171923.1"/>
    </source>
</evidence>
<dbReference type="Proteomes" id="UP001212152">
    <property type="component" value="Unassembled WGS sequence"/>
</dbReference>
<feature type="region of interest" description="Disordered" evidence="4">
    <location>
        <begin position="1"/>
        <end position="139"/>
    </location>
</feature>
<feature type="compositionally biased region" description="Low complexity" evidence="4">
    <location>
        <begin position="118"/>
        <end position="130"/>
    </location>
</feature>
<feature type="compositionally biased region" description="Low complexity" evidence="4">
    <location>
        <begin position="69"/>
        <end position="87"/>
    </location>
</feature>
<dbReference type="PANTHER" id="PTHR24166:SF48">
    <property type="entry name" value="PROTEIN VAPYRIN"/>
    <property type="match status" value="1"/>
</dbReference>
<dbReference type="SMART" id="SM00248">
    <property type="entry name" value="ANK"/>
    <property type="match status" value="1"/>
</dbReference>
<evidence type="ECO:0000313" key="6">
    <source>
        <dbReference type="Proteomes" id="UP001212152"/>
    </source>
</evidence>
<gene>
    <name evidence="5" type="ORF">HDU87_008173</name>
</gene>
<evidence type="ECO:0000256" key="3">
    <source>
        <dbReference type="PROSITE-ProRule" id="PRU00023"/>
    </source>
</evidence>
<keyword evidence="2 3" id="KW-0040">ANK repeat</keyword>
<dbReference type="InterPro" id="IPR036770">
    <property type="entry name" value="Ankyrin_rpt-contain_sf"/>
</dbReference>
<dbReference type="PROSITE" id="PS50088">
    <property type="entry name" value="ANK_REPEAT"/>
    <property type="match status" value="1"/>
</dbReference>
<evidence type="ECO:0008006" key="7">
    <source>
        <dbReference type="Google" id="ProtNLM"/>
    </source>
</evidence>
<feature type="region of interest" description="Disordered" evidence="4">
    <location>
        <begin position="388"/>
        <end position="421"/>
    </location>
</feature>
<dbReference type="InterPro" id="IPR050889">
    <property type="entry name" value="Dendritic_Spine_Reg/Scaffold"/>
</dbReference>
<dbReference type="Pfam" id="PF00023">
    <property type="entry name" value="Ank"/>
    <property type="match status" value="1"/>
</dbReference>
<comment type="caution">
    <text evidence="5">The sequence shown here is derived from an EMBL/GenBank/DDBJ whole genome shotgun (WGS) entry which is preliminary data.</text>
</comment>
<name>A0AAD5TFR1_9FUNG</name>
<evidence type="ECO:0000256" key="1">
    <source>
        <dbReference type="ARBA" id="ARBA00022737"/>
    </source>
</evidence>
<reference evidence="5" key="1">
    <citation type="submission" date="2020-05" db="EMBL/GenBank/DDBJ databases">
        <title>Phylogenomic resolution of chytrid fungi.</title>
        <authorList>
            <person name="Stajich J.E."/>
            <person name="Amses K."/>
            <person name="Simmons R."/>
            <person name="Seto K."/>
            <person name="Myers J."/>
            <person name="Bonds A."/>
            <person name="Quandt C.A."/>
            <person name="Barry K."/>
            <person name="Liu P."/>
            <person name="Grigoriev I."/>
            <person name="Longcore J.E."/>
            <person name="James T.Y."/>
        </authorList>
    </citation>
    <scope>NUCLEOTIDE SEQUENCE</scope>
    <source>
        <strain evidence="5">JEL0379</strain>
    </source>
</reference>
<feature type="repeat" description="ANK" evidence="3">
    <location>
        <begin position="341"/>
        <end position="367"/>
    </location>
</feature>
<protein>
    <recommendedName>
        <fullName evidence="7">Ankyrin repeat protein</fullName>
    </recommendedName>
</protein>
<dbReference type="AlphaFoldDB" id="A0AAD5TFR1"/>
<dbReference type="EMBL" id="JADGJQ010000081">
    <property type="protein sequence ID" value="KAJ3171923.1"/>
    <property type="molecule type" value="Genomic_DNA"/>
</dbReference>
<dbReference type="Gene3D" id="1.25.40.20">
    <property type="entry name" value="Ankyrin repeat-containing domain"/>
    <property type="match status" value="1"/>
</dbReference>
<keyword evidence="6" id="KW-1185">Reference proteome</keyword>
<evidence type="ECO:0000256" key="2">
    <source>
        <dbReference type="ARBA" id="ARBA00023043"/>
    </source>
</evidence>
<keyword evidence="1" id="KW-0677">Repeat</keyword>
<proteinExistence type="predicted"/>
<dbReference type="PROSITE" id="PS50297">
    <property type="entry name" value="ANK_REP_REGION"/>
    <property type="match status" value="1"/>
</dbReference>
<dbReference type="SUPFAM" id="SSF48403">
    <property type="entry name" value="Ankyrin repeat"/>
    <property type="match status" value="1"/>
</dbReference>
<accession>A0AAD5TFR1</accession>
<dbReference type="PANTHER" id="PTHR24166">
    <property type="entry name" value="ROLLING PEBBLES, ISOFORM B"/>
    <property type="match status" value="1"/>
</dbReference>
<sequence length="456" mass="49943">MPPTSSSNSPTPPSTGDDQLGADTAKKPAKKFSKGFLGQRLRSLSSPPVPLPGLFDLPDSNGTFGFSGGSLPRPGSGSSSRRGSMSKGLKRDDSDNSSPVDSPLMERGGDHQPRGRRSSIGSLSLKRSASGPSSWGRGRDMQLSSAISLLPEFKQLDTKPQRQRRLLIALERRSLLDVAKEKADRRKSTGGVREKLKNAVRTSKDDKKGALSAKLQSLWKQKKSKRTRPEDFHLLLMAVHDHQSSIACSLLNEMPPSMFTKGALTEPNKVFMLAMANAMEPVCMIMMDKGFPADVNAPVLKSEDSPFSTPSYFMMTVGLRLHNLVFHMIQHHRVKVNADWYGITPLHVAACKGALTVVNMLLEHGANPRQGLPIVNYRLLRRLKNTQPKDKEAASARMQTISKPRNPKRESMIGSPGGGGGVMDPQLPQPRMEEILPIDCASVWQDQEMVNALLAR</sequence>
<organism evidence="5 6">
    <name type="scientific">Geranomyces variabilis</name>
    <dbReference type="NCBI Taxonomy" id="109894"/>
    <lineage>
        <taxon>Eukaryota</taxon>
        <taxon>Fungi</taxon>
        <taxon>Fungi incertae sedis</taxon>
        <taxon>Chytridiomycota</taxon>
        <taxon>Chytridiomycota incertae sedis</taxon>
        <taxon>Chytridiomycetes</taxon>
        <taxon>Spizellomycetales</taxon>
        <taxon>Powellomycetaceae</taxon>
        <taxon>Geranomyces</taxon>
    </lineage>
</organism>